<dbReference type="Gene3D" id="3.40.50.880">
    <property type="match status" value="2"/>
</dbReference>
<dbReference type="InterPro" id="IPR036465">
    <property type="entry name" value="vWFA_dom_sf"/>
</dbReference>
<dbReference type="Gene3D" id="3.40.50.410">
    <property type="entry name" value="von Willebrand factor, type A domain"/>
    <property type="match status" value="2"/>
</dbReference>
<dbReference type="EMBL" id="FOMX01000037">
    <property type="protein sequence ID" value="SFF23331.1"/>
    <property type="molecule type" value="Genomic_DNA"/>
</dbReference>
<dbReference type="OrthoDB" id="9781333at2"/>
<accession>A0A1I2H3S0</accession>
<dbReference type="Pfam" id="PF07090">
    <property type="entry name" value="GATase1_like"/>
    <property type="match status" value="1"/>
</dbReference>
<evidence type="ECO:0000259" key="2">
    <source>
        <dbReference type="PROSITE" id="PS50234"/>
    </source>
</evidence>
<evidence type="ECO:0000313" key="3">
    <source>
        <dbReference type="EMBL" id="SFF23331.1"/>
    </source>
</evidence>
<sequence>MTRAPASGARPWALLWLALGLVAAAALHRFGPDVPVLLFTLPEWLAARLSEAGDRTLVLTRPSVLWLMPVALLPFLVAVARRSLVDLPGWQVALQFAARVLLLLALALALAAPSLQAPRRGKTVVVAVDVSASVDDGQLAAFTAVAREVVRLVKAETGDRDDRTRLRLVSYASRAQAVPLSEETGEVELSREPGGGLASDHAGALRLAEALLDPDTEGRVVLVSDGAASVAERTDLIAAAEGLRRRGVALHTRTAAPAARGDVLVAGVHLPGELRVGQTFDAAIDVWASGPRTLTLYVEKDGVPNPLSPSVEVTLRGGPQQIKVPVRANAAGPIVVAARLDAAELDAADNRSVDNDRAAAVGDVRGRPRVLLVGEGDPSGALARALRADHLQVDAEAASAIPAAPEGLQPYDLVILSDVPSRHVSGAQQQAIAKWVQDGGGFVMIGGESAFGVGGWGGSVLEDVLPVRFEGERQREQPTLALVLVIDKSGSMSSEDRLDLVKEAARSTASTLDPGDEIGVIAFDSRPVTLVRLQPAANRIRIAGDIRRLSAGGGTNALPALREAYMQLAGSKALVKHVILLSDGQSPEAGVSALITDMRDADITVSAVGVGAGAGKDFLARVAERGRGRYYFSQDGTDVPRIFSRETREVTRNAVVERDLFARVAKSAQVLRGIDFDRAPGLGGVIPLKVKPLAELLLRTHVGDPLLVRGRRGLGRTAAFASDAKPRWAHRWIGWDGFPKFWSQVARDLMRQGAASLGGASLRITPGADEGSFRAVVDLDASTGFVSDLRGELQVIDPSLPPGSEGHTTTLATQLTAPGRYEATVLGVRAGQRLIRAQMFDDGQTPPRLVAEATGQASVPYPSELAPDQLGADPAWLATLAPEGTHSGPIDAVVTTPGAPQGTRQRAVWPEVLWALALPLLILDLLLRRVAFGRARRGEIG</sequence>
<dbReference type="AlphaFoldDB" id="A0A1I2H3S0"/>
<keyword evidence="1" id="KW-0472">Membrane</keyword>
<dbReference type="Pfam" id="PF00092">
    <property type="entry name" value="VWA"/>
    <property type="match status" value="1"/>
</dbReference>
<feature type="transmembrane region" description="Helical" evidence="1">
    <location>
        <begin position="92"/>
        <end position="112"/>
    </location>
</feature>
<name>A0A1I2H3S0_9BACT</name>
<keyword evidence="1" id="KW-0812">Transmembrane</keyword>
<keyword evidence="1" id="KW-1133">Transmembrane helix</keyword>
<dbReference type="GO" id="GO:0016740">
    <property type="term" value="F:transferase activity"/>
    <property type="evidence" value="ECO:0007669"/>
    <property type="project" value="UniProtKB-KW"/>
</dbReference>
<keyword evidence="3" id="KW-0808">Transferase</keyword>
<dbReference type="CDD" id="cd00198">
    <property type="entry name" value="vWFA"/>
    <property type="match status" value="1"/>
</dbReference>
<organism evidence="3 4">
    <name type="scientific">Nannocystis exedens</name>
    <dbReference type="NCBI Taxonomy" id="54"/>
    <lineage>
        <taxon>Bacteria</taxon>
        <taxon>Pseudomonadati</taxon>
        <taxon>Myxococcota</taxon>
        <taxon>Polyangia</taxon>
        <taxon>Nannocystales</taxon>
        <taxon>Nannocystaceae</taxon>
        <taxon>Nannocystis</taxon>
    </lineage>
</organism>
<dbReference type="SUPFAM" id="SSF52317">
    <property type="entry name" value="Class I glutamine amidotransferase-like"/>
    <property type="match status" value="1"/>
</dbReference>
<dbReference type="STRING" id="54.SAMN02745121_07638"/>
<dbReference type="PANTHER" id="PTHR37947:SF2">
    <property type="entry name" value="VON WILLEBRAND FACTOR TYPE A"/>
    <property type="match status" value="1"/>
</dbReference>
<proteinExistence type="predicted"/>
<evidence type="ECO:0000256" key="1">
    <source>
        <dbReference type="SAM" id="Phobius"/>
    </source>
</evidence>
<dbReference type="PROSITE" id="PS50234">
    <property type="entry name" value="VWFA"/>
    <property type="match status" value="1"/>
</dbReference>
<dbReference type="Proteomes" id="UP000199400">
    <property type="component" value="Unassembled WGS sequence"/>
</dbReference>
<reference evidence="4" key="1">
    <citation type="submission" date="2016-10" db="EMBL/GenBank/DDBJ databases">
        <authorList>
            <person name="Varghese N."/>
            <person name="Submissions S."/>
        </authorList>
    </citation>
    <scope>NUCLEOTIDE SEQUENCE [LARGE SCALE GENOMIC DNA]</scope>
    <source>
        <strain evidence="4">ATCC 25963</strain>
    </source>
</reference>
<feature type="transmembrane region" description="Helical" evidence="1">
    <location>
        <begin position="63"/>
        <end position="80"/>
    </location>
</feature>
<keyword evidence="4" id="KW-1185">Reference proteome</keyword>
<keyword evidence="3" id="KW-0315">Glutamine amidotransferase</keyword>
<dbReference type="InterPro" id="IPR002035">
    <property type="entry name" value="VWF_A"/>
</dbReference>
<dbReference type="SUPFAM" id="SSF53300">
    <property type="entry name" value="vWA-like"/>
    <property type="match status" value="2"/>
</dbReference>
<protein>
    <submittedName>
        <fullName evidence="3">Putative glutamine amidotransferase</fullName>
    </submittedName>
</protein>
<dbReference type="InterPro" id="IPR029062">
    <property type="entry name" value="Class_I_gatase-like"/>
</dbReference>
<gene>
    <name evidence="3" type="ORF">SAMN02745121_07638</name>
</gene>
<dbReference type="RefSeq" id="WP_143141272.1">
    <property type="nucleotide sequence ID" value="NZ_FOMX01000037.1"/>
</dbReference>
<dbReference type="InterPro" id="IPR010768">
    <property type="entry name" value="GATase1-like"/>
</dbReference>
<evidence type="ECO:0000313" key="4">
    <source>
        <dbReference type="Proteomes" id="UP000199400"/>
    </source>
</evidence>
<dbReference type="PANTHER" id="PTHR37947">
    <property type="entry name" value="BLL2462 PROTEIN"/>
    <property type="match status" value="1"/>
</dbReference>
<feature type="domain" description="VWFA" evidence="2">
    <location>
        <begin position="481"/>
        <end position="646"/>
    </location>
</feature>
<dbReference type="SMART" id="SM00327">
    <property type="entry name" value="VWA"/>
    <property type="match status" value="1"/>
</dbReference>